<proteinExistence type="predicted"/>
<dbReference type="SMART" id="SM00471">
    <property type="entry name" value="HDc"/>
    <property type="match status" value="1"/>
</dbReference>
<dbReference type="STRING" id="641691.SAMN05421636_10937"/>
<dbReference type="SUPFAM" id="SSF109604">
    <property type="entry name" value="HD-domain/PDEase-like"/>
    <property type="match status" value="1"/>
</dbReference>
<dbReference type="EMBL" id="FNAO01000009">
    <property type="protein sequence ID" value="SDE96281.1"/>
    <property type="molecule type" value="Genomic_DNA"/>
</dbReference>
<dbReference type="PANTHER" id="PTHR33594">
    <property type="entry name" value="SUPERFAMILY HYDROLASE, PUTATIVE (AFU_ORTHOLOGUE AFUA_1G03035)-RELATED"/>
    <property type="match status" value="1"/>
</dbReference>
<name>A0A1G7H7D6_9FLAO</name>
<dbReference type="Gene3D" id="1.20.58.1910">
    <property type="match status" value="1"/>
</dbReference>
<dbReference type="Proteomes" id="UP000199109">
    <property type="component" value="Unassembled WGS sequence"/>
</dbReference>
<dbReference type="Gene3D" id="1.10.472.50">
    <property type="entry name" value="HD-domain/PDEase-like"/>
    <property type="match status" value="1"/>
</dbReference>
<feature type="domain" description="HD/PDEase" evidence="1">
    <location>
        <begin position="25"/>
        <end position="144"/>
    </location>
</feature>
<reference evidence="2 3" key="1">
    <citation type="submission" date="2016-10" db="EMBL/GenBank/DDBJ databases">
        <authorList>
            <person name="de Groot N.N."/>
        </authorList>
    </citation>
    <scope>NUCLEOTIDE SEQUENCE [LARGE SCALE GENOMIC DNA]</scope>
    <source>
        <strain evidence="2 3">DSM 23421</strain>
    </source>
</reference>
<dbReference type="InterPro" id="IPR003607">
    <property type="entry name" value="HD/PDEase_dom"/>
</dbReference>
<evidence type="ECO:0000313" key="3">
    <source>
        <dbReference type="Proteomes" id="UP000199109"/>
    </source>
</evidence>
<evidence type="ECO:0000259" key="1">
    <source>
        <dbReference type="SMART" id="SM00471"/>
    </source>
</evidence>
<accession>A0A1G7H7D6</accession>
<protein>
    <recommendedName>
        <fullName evidence="1">HD/PDEase domain-containing protein</fullName>
    </recommendedName>
</protein>
<keyword evidence="3" id="KW-1185">Reference proteome</keyword>
<sequence>MTKMTDTEIVEQTIAFVKETLLGAEGGHDWFHIQRVFKNTLFIAKDEKVDILVVSLAALLHDIADAKFNDGDETMGPEMAENFLAELNVKKKTIGHVVKIIKNMSFKNSLQKKRGRKFFSKELAVVQDADRLDAMGAIGIARAFNYGGFKQREIYNPEIAPNLKMTKEEYKTSTAPTVNHFYEKLLLLKDKMNTETGKQLAEDRHGYMMEYLKQFYREWNPLALTNEGSDSI</sequence>
<gene>
    <name evidence="2" type="ORF">SAMN05421636_10937</name>
</gene>
<evidence type="ECO:0000313" key="2">
    <source>
        <dbReference type="EMBL" id="SDE96281.1"/>
    </source>
</evidence>
<organism evidence="2 3">
    <name type="scientific">Pricia antarctica</name>
    <dbReference type="NCBI Taxonomy" id="641691"/>
    <lineage>
        <taxon>Bacteria</taxon>
        <taxon>Pseudomonadati</taxon>
        <taxon>Bacteroidota</taxon>
        <taxon>Flavobacteriia</taxon>
        <taxon>Flavobacteriales</taxon>
        <taxon>Flavobacteriaceae</taxon>
        <taxon>Pricia</taxon>
    </lineage>
</organism>
<dbReference type="InterPro" id="IPR006674">
    <property type="entry name" value="HD_domain"/>
</dbReference>
<dbReference type="AlphaFoldDB" id="A0A1G7H7D6"/>
<dbReference type="Pfam" id="PF01966">
    <property type="entry name" value="HD"/>
    <property type="match status" value="1"/>
</dbReference>
<dbReference type="PANTHER" id="PTHR33594:SF1">
    <property type="entry name" value="HD_PDEASE DOMAIN-CONTAINING PROTEIN"/>
    <property type="match status" value="1"/>
</dbReference>
<dbReference type="CDD" id="cd00077">
    <property type="entry name" value="HDc"/>
    <property type="match status" value="1"/>
</dbReference>